<proteinExistence type="predicted"/>
<protein>
    <recommendedName>
        <fullName evidence="3">Amidohydrolase</fullName>
    </recommendedName>
</protein>
<dbReference type="Gene3D" id="3.40.630.10">
    <property type="entry name" value="Zn peptidases"/>
    <property type="match status" value="2"/>
</dbReference>
<dbReference type="SUPFAM" id="SSF53187">
    <property type="entry name" value="Zn-dependent exopeptidases"/>
    <property type="match status" value="1"/>
</dbReference>
<name>A0A816L8B3_9BILA</name>
<dbReference type="InterPro" id="IPR017439">
    <property type="entry name" value="Amidohydrolase"/>
</dbReference>
<dbReference type="GO" id="GO:0016787">
    <property type="term" value="F:hydrolase activity"/>
    <property type="evidence" value="ECO:0007669"/>
    <property type="project" value="InterPro"/>
</dbReference>
<dbReference type="SUPFAM" id="SSF55031">
    <property type="entry name" value="Bacterial exopeptidase dimerisation domain"/>
    <property type="match status" value="1"/>
</dbReference>
<evidence type="ECO:0000313" key="1">
    <source>
        <dbReference type="EMBL" id="CAF1932595.1"/>
    </source>
</evidence>
<evidence type="ECO:0000313" key="2">
    <source>
        <dbReference type="Proteomes" id="UP000663824"/>
    </source>
</evidence>
<dbReference type="Pfam" id="PF01546">
    <property type="entry name" value="Peptidase_M20"/>
    <property type="match status" value="1"/>
</dbReference>
<comment type="caution">
    <text evidence="1">The sequence shown here is derived from an EMBL/GenBank/DDBJ whole genome shotgun (WGS) entry which is preliminary data.</text>
</comment>
<gene>
    <name evidence="1" type="ORF">MBJ925_LOCUS4518</name>
</gene>
<dbReference type="EMBL" id="CAJNRE010000838">
    <property type="protein sequence ID" value="CAF1932595.1"/>
    <property type="molecule type" value="Genomic_DNA"/>
</dbReference>
<dbReference type="InterPro" id="IPR002933">
    <property type="entry name" value="Peptidase_M20"/>
</dbReference>
<dbReference type="Gene3D" id="3.30.70.360">
    <property type="match status" value="2"/>
</dbReference>
<reference evidence="1" key="1">
    <citation type="submission" date="2021-02" db="EMBL/GenBank/DDBJ databases">
        <authorList>
            <person name="Nowell W R."/>
        </authorList>
    </citation>
    <scope>NUCLEOTIDE SEQUENCE</scope>
</reference>
<sequence>MNDKLLLKVSDMQTELAIIRQDIHAHPEISMEEERTSTFVASKLRECGLTVTEDIGRLGVVGTLTSLQPGPRMAASDRWYVTFKGTGGHGGIGPHIAADVTMLQAQFIMTLQTIISRNVKNDRYSSDQRCESVRNLIELRINELANNLATVFGCKAHVEYSRAGIPLVNHEEQTKRAIKVAETVIGLANVNKNNDPQMGGEDFAFMLLKRPGAFIFMGINDEAVSVKLHSPDYNFNDDAIPFGVAYWISLVQQELNN</sequence>
<dbReference type="PANTHER" id="PTHR11014:SF63">
    <property type="entry name" value="METALLOPEPTIDASE, PUTATIVE (AFU_ORTHOLOGUE AFUA_6G09600)-RELATED"/>
    <property type="match status" value="1"/>
</dbReference>
<dbReference type="AlphaFoldDB" id="A0A816L8B3"/>
<dbReference type="PANTHER" id="PTHR11014">
    <property type="entry name" value="PEPTIDASE M20 FAMILY MEMBER"/>
    <property type="match status" value="1"/>
</dbReference>
<dbReference type="Proteomes" id="UP000663824">
    <property type="component" value="Unassembled WGS sequence"/>
</dbReference>
<accession>A0A816L8B3</accession>
<dbReference type="InterPro" id="IPR036264">
    <property type="entry name" value="Bact_exopeptidase_dim_dom"/>
</dbReference>
<organism evidence="1 2">
    <name type="scientific">Rotaria magnacalcarata</name>
    <dbReference type="NCBI Taxonomy" id="392030"/>
    <lineage>
        <taxon>Eukaryota</taxon>
        <taxon>Metazoa</taxon>
        <taxon>Spiralia</taxon>
        <taxon>Gnathifera</taxon>
        <taxon>Rotifera</taxon>
        <taxon>Eurotatoria</taxon>
        <taxon>Bdelloidea</taxon>
        <taxon>Philodinida</taxon>
        <taxon>Philodinidae</taxon>
        <taxon>Rotaria</taxon>
    </lineage>
</organism>
<evidence type="ECO:0008006" key="3">
    <source>
        <dbReference type="Google" id="ProtNLM"/>
    </source>
</evidence>